<evidence type="ECO:0000313" key="2">
    <source>
        <dbReference type="Proteomes" id="UP000321863"/>
    </source>
</evidence>
<name>A0A511YME9_9FLAO</name>
<evidence type="ECO:0008006" key="3">
    <source>
        <dbReference type="Google" id="ProtNLM"/>
    </source>
</evidence>
<dbReference type="OrthoDB" id="1260127at2"/>
<dbReference type="GO" id="GO:0043565">
    <property type="term" value="F:sequence-specific DNA binding"/>
    <property type="evidence" value="ECO:0007669"/>
    <property type="project" value="InterPro"/>
</dbReference>
<dbReference type="InterPro" id="IPR010921">
    <property type="entry name" value="Trp_repressor/repl_initiator"/>
</dbReference>
<organism evidence="1 2">
    <name type="scientific">Chryseobacterium hagamense</name>
    <dbReference type="NCBI Taxonomy" id="395935"/>
    <lineage>
        <taxon>Bacteria</taxon>
        <taxon>Pseudomonadati</taxon>
        <taxon>Bacteroidota</taxon>
        <taxon>Flavobacteriia</taxon>
        <taxon>Flavobacteriales</taxon>
        <taxon>Weeksellaceae</taxon>
        <taxon>Chryseobacterium group</taxon>
        <taxon>Chryseobacterium</taxon>
    </lineage>
</organism>
<proteinExistence type="predicted"/>
<sequence>MKTPDYRKIYQDMIRMKYPEKAKLCSSILKKKNIDLLDIMRLNAIITGKSDKQKLQDNQKLKSYDRNTILKILNYQQKHHLNNTQTADHFRLSRNTVAKWKKFFFPNGSALDEASY</sequence>
<comment type="caution">
    <text evidence="1">The sequence shown here is derived from an EMBL/GenBank/DDBJ whole genome shotgun (WGS) entry which is preliminary data.</text>
</comment>
<accession>A0A511YME9</accession>
<protein>
    <recommendedName>
        <fullName evidence="3">Transposase</fullName>
    </recommendedName>
</protein>
<dbReference type="RefSeq" id="WP_146941300.1">
    <property type="nucleotide sequence ID" value="NZ_BJYJ01000009.1"/>
</dbReference>
<dbReference type="EMBL" id="BJYJ01000009">
    <property type="protein sequence ID" value="GEN76383.1"/>
    <property type="molecule type" value="Genomic_DNA"/>
</dbReference>
<gene>
    <name evidence="1" type="ORF">CHA01nite_21230</name>
</gene>
<dbReference type="AlphaFoldDB" id="A0A511YME9"/>
<dbReference type="Proteomes" id="UP000321863">
    <property type="component" value="Unassembled WGS sequence"/>
</dbReference>
<dbReference type="SUPFAM" id="SSF48295">
    <property type="entry name" value="TrpR-like"/>
    <property type="match status" value="1"/>
</dbReference>
<reference evidence="1 2" key="1">
    <citation type="submission" date="2019-07" db="EMBL/GenBank/DDBJ databases">
        <title>Whole genome shotgun sequence of Chryseobacterium hagamense NBRC 105253.</title>
        <authorList>
            <person name="Hosoyama A."/>
            <person name="Uohara A."/>
            <person name="Ohji S."/>
            <person name="Ichikawa N."/>
        </authorList>
    </citation>
    <scope>NUCLEOTIDE SEQUENCE [LARGE SCALE GENOMIC DNA]</scope>
    <source>
        <strain evidence="1 2">NBRC 105253</strain>
    </source>
</reference>
<keyword evidence="2" id="KW-1185">Reference proteome</keyword>
<evidence type="ECO:0000313" key="1">
    <source>
        <dbReference type="EMBL" id="GEN76383.1"/>
    </source>
</evidence>